<dbReference type="SUPFAM" id="SSF55008">
    <property type="entry name" value="HMA, heavy metal-associated domain"/>
    <property type="match status" value="1"/>
</dbReference>
<protein>
    <submittedName>
        <fullName evidence="2">Copper chaperone</fullName>
    </submittedName>
</protein>
<organism evidence="2 3">
    <name type="scientific">Paraburkholderia guartelaensis</name>
    <dbReference type="NCBI Taxonomy" id="2546446"/>
    <lineage>
        <taxon>Bacteria</taxon>
        <taxon>Pseudomonadati</taxon>
        <taxon>Pseudomonadota</taxon>
        <taxon>Betaproteobacteria</taxon>
        <taxon>Burkholderiales</taxon>
        <taxon>Burkholderiaceae</taxon>
        <taxon>Paraburkholderia</taxon>
    </lineage>
</organism>
<dbReference type="Proteomes" id="UP000295606">
    <property type="component" value="Unassembled WGS sequence"/>
</dbReference>
<dbReference type="PROSITE" id="PS50846">
    <property type="entry name" value="HMA_2"/>
    <property type="match status" value="1"/>
</dbReference>
<dbReference type="Pfam" id="PF00403">
    <property type="entry name" value="HMA"/>
    <property type="match status" value="1"/>
</dbReference>
<feature type="domain" description="HMA" evidence="1">
    <location>
        <begin position="1"/>
        <end position="62"/>
    </location>
</feature>
<evidence type="ECO:0000313" key="2">
    <source>
        <dbReference type="EMBL" id="TDG03193.1"/>
    </source>
</evidence>
<dbReference type="InterPro" id="IPR036163">
    <property type="entry name" value="HMA_dom_sf"/>
</dbReference>
<accession>A0A4R5L3G3</accession>
<name>A0A4R5L3G3_9BURK</name>
<dbReference type="InterPro" id="IPR006121">
    <property type="entry name" value="HMA_dom"/>
</dbReference>
<reference evidence="2 3" key="1">
    <citation type="submission" date="2019-03" db="EMBL/GenBank/DDBJ databases">
        <title>Paraburkholderia sp. isolated from native Mimosa gymnas in Guartela State Park, Brazil.</title>
        <authorList>
            <person name="Paulitsch F."/>
            <person name="Hungria M."/>
            <person name="Delamuta J.R.M."/>
            <person name="Ribeiro R.A."/>
            <person name="Dall'Agnol R."/>
            <person name="Silva J.S.B."/>
        </authorList>
    </citation>
    <scope>NUCLEOTIDE SEQUENCE [LARGE SCALE GENOMIC DNA]</scope>
    <source>
        <strain evidence="2 3">CNPSo 3008</strain>
    </source>
</reference>
<dbReference type="RefSeq" id="WP_133188870.1">
    <property type="nucleotide sequence ID" value="NZ_SMOD01000045.1"/>
</dbReference>
<proteinExistence type="predicted"/>
<dbReference type="Gene3D" id="3.30.70.100">
    <property type="match status" value="1"/>
</dbReference>
<comment type="caution">
    <text evidence="2">The sequence shown here is derived from an EMBL/GenBank/DDBJ whole genome shotgun (WGS) entry which is preliminary data.</text>
</comment>
<dbReference type="EMBL" id="SMOD01000045">
    <property type="protein sequence ID" value="TDG03193.1"/>
    <property type="molecule type" value="Genomic_DNA"/>
</dbReference>
<dbReference type="OrthoDB" id="9813965at2"/>
<sequence length="64" mass="6772">MKFYLDNMTCGGCARTVTRAIQSIDAGASIITDPSTRLVQIQTSLPEADIVSALGEAGFPPRSK</sequence>
<dbReference type="CDD" id="cd00371">
    <property type="entry name" value="HMA"/>
    <property type="match status" value="1"/>
</dbReference>
<evidence type="ECO:0000313" key="3">
    <source>
        <dbReference type="Proteomes" id="UP000295606"/>
    </source>
</evidence>
<gene>
    <name evidence="2" type="ORF">E1N52_36215</name>
</gene>
<dbReference type="AlphaFoldDB" id="A0A4R5L3G3"/>
<dbReference type="GO" id="GO:0046872">
    <property type="term" value="F:metal ion binding"/>
    <property type="evidence" value="ECO:0007669"/>
    <property type="project" value="InterPro"/>
</dbReference>
<evidence type="ECO:0000259" key="1">
    <source>
        <dbReference type="PROSITE" id="PS50846"/>
    </source>
</evidence>